<name>A0ABD0L7E7_9CAEN</name>
<feature type="compositionally biased region" description="Basic and acidic residues" evidence="1">
    <location>
        <begin position="19"/>
        <end position="33"/>
    </location>
</feature>
<feature type="non-terminal residue" evidence="2">
    <location>
        <position position="1"/>
    </location>
</feature>
<gene>
    <name evidence="2" type="ORF">BaRGS_00013337</name>
</gene>
<protein>
    <submittedName>
        <fullName evidence="2">Uncharacterized protein</fullName>
    </submittedName>
</protein>
<evidence type="ECO:0000256" key="1">
    <source>
        <dbReference type="SAM" id="MobiDB-lite"/>
    </source>
</evidence>
<dbReference type="AlphaFoldDB" id="A0ABD0L7E7"/>
<reference evidence="2 3" key="1">
    <citation type="journal article" date="2023" name="Sci. Data">
        <title>Genome assembly of the Korean intertidal mud-creeper Batillaria attramentaria.</title>
        <authorList>
            <person name="Patra A.K."/>
            <person name="Ho P.T."/>
            <person name="Jun S."/>
            <person name="Lee S.J."/>
            <person name="Kim Y."/>
            <person name="Won Y.J."/>
        </authorList>
    </citation>
    <scope>NUCLEOTIDE SEQUENCE [LARGE SCALE GENOMIC DNA]</scope>
    <source>
        <strain evidence="2">Wonlab-2016</strain>
    </source>
</reference>
<sequence length="76" mass="8667">LWDIDSRPQDGGSSTPSPKRRESKTGEVKEERLSPQTRTCLENKFDNTPALTTMCPRKSNKEKEVGCGCVWTVRRR</sequence>
<organism evidence="2 3">
    <name type="scientific">Batillaria attramentaria</name>
    <dbReference type="NCBI Taxonomy" id="370345"/>
    <lineage>
        <taxon>Eukaryota</taxon>
        <taxon>Metazoa</taxon>
        <taxon>Spiralia</taxon>
        <taxon>Lophotrochozoa</taxon>
        <taxon>Mollusca</taxon>
        <taxon>Gastropoda</taxon>
        <taxon>Caenogastropoda</taxon>
        <taxon>Sorbeoconcha</taxon>
        <taxon>Cerithioidea</taxon>
        <taxon>Batillariidae</taxon>
        <taxon>Batillaria</taxon>
    </lineage>
</organism>
<dbReference type="Proteomes" id="UP001519460">
    <property type="component" value="Unassembled WGS sequence"/>
</dbReference>
<keyword evidence="3" id="KW-1185">Reference proteome</keyword>
<accession>A0ABD0L7E7</accession>
<comment type="caution">
    <text evidence="2">The sequence shown here is derived from an EMBL/GenBank/DDBJ whole genome shotgun (WGS) entry which is preliminary data.</text>
</comment>
<evidence type="ECO:0000313" key="3">
    <source>
        <dbReference type="Proteomes" id="UP001519460"/>
    </source>
</evidence>
<evidence type="ECO:0000313" key="2">
    <source>
        <dbReference type="EMBL" id="KAK7495398.1"/>
    </source>
</evidence>
<feature type="region of interest" description="Disordered" evidence="1">
    <location>
        <begin position="1"/>
        <end position="37"/>
    </location>
</feature>
<proteinExistence type="predicted"/>
<dbReference type="EMBL" id="JACVVK020000075">
    <property type="protein sequence ID" value="KAK7495398.1"/>
    <property type="molecule type" value="Genomic_DNA"/>
</dbReference>